<evidence type="ECO:0000256" key="4">
    <source>
        <dbReference type="ARBA" id="ARBA00022801"/>
    </source>
</evidence>
<proteinExistence type="predicted"/>
<keyword evidence="5" id="KW-0486">Methionine biosynthesis</keyword>
<evidence type="ECO:0000256" key="2">
    <source>
        <dbReference type="ARBA" id="ARBA00011974"/>
    </source>
</evidence>
<evidence type="ECO:0000313" key="7">
    <source>
        <dbReference type="EMBL" id="TYZ30495.1"/>
    </source>
</evidence>
<dbReference type="Proteomes" id="UP000322783">
    <property type="component" value="Unassembled WGS sequence"/>
</dbReference>
<dbReference type="AlphaFoldDB" id="A0A5D6WTB2"/>
<protein>
    <recommendedName>
        <fullName evidence="2">adenosylhomocysteine nucleosidase</fullName>
        <ecNumber evidence="2">3.2.2.9</ecNumber>
    </recommendedName>
</protein>
<dbReference type="RefSeq" id="WP_149188356.1">
    <property type="nucleotide sequence ID" value="NZ_VTOZ01000003.1"/>
</dbReference>
<evidence type="ECO:0000256" key="5">
    <source>
        <dbReference type="ARBA" id="ARBA00023167"/>
    </source>
</evidence>
<evidence type="ECO:0000256" key="1">
    <source>
        <dbReference type="ARBA" id="ARBA00004945"/>
    </source>
</evidence>
<dbReference type="EC" id="3.2.2.9" evidence="2"/>
<dbReference type="GO" id="GO:0008782">
    <property type="term" value="F:adenosylhomocysteine nucleosidase activity"/>
    <property type="evidence" value="ECO:0007669"/>
    <property type="project" value="UniProtKB-EC"/>
</dbReference>
<feature type="domain" description="Nucleoside phosphorylase" evidence="6">
    <location>
        <begin position="4"/>
        <end position="234"/>
    </location>
</feature>
<dbReference type="CDD" id="cd09008">
    <property type="entry name" value="MTAN"/>
    <property type="match status" value="1"/>
</dbReference>
<dbReference type="UniPathway" id="UPA00904">
    <property type="reaction ID" value="UER00871"/>
</dbReference>
<evidence type="ECO:0000313" key="8">
    <source>
        <dbReference type="Proteomes" id="UP000322783"/>
    </source>
</evidence>
<dbReference type="InterPro" id="IPR010049">
    <property type="entry name" value="MTA_SAH_Nsdase"/>
</dbReference>
<dbReference type="PANTHER" id="PTHR46832">
    <property type="entry name" value="5'-METHYLTHIOADENOSINE/S-ADENOSYLHOMOCYSTEINE NUCLEOSIDASE"/>
    <property type="match status" value="1"/>
</dbReference>
<organism evidence="7 8">
    <name type="scientific">Selenomonas caprae</name>
    <dbReference type="NCBI Taxonomy" id="2606905"/>
    <lineage>
        <taxon>Bacteria</taxon>
        <taxon>Bacillati</taxon>
        <taxon>Bacillota</taxon>
        <taxon>Negativicutes</taxon>
        <taxon>Selenomonadales</taxon>
        <taxon>Selenomonadaceae</taxon>
        <taxon>Selenomonas</taxon>
    </lineage>
</organism>
<dbReference type="Gene3D" id="3.40.50.1580">
    <property type="entry name" value="Nucleoside phosphorylase domain"/>
    <property type="match status" value="1"/>
</dbReference>
<reference evidence="7 8" key="1">
    <citation type="submission" date="2019-08" db="EMBL/GenBank/DDBJ databases">
        <title>Selenomonas sp. mPRGC5 and Selenomonas sp. mPRGC8 isolated from ruminal fluid of dairy goat (Capra hircus).</title>
        <authorList>
            <person name="Poothong S."/>
            <person name="Nuengjamnong C."/>
            <person name="Tanasupawat S."/>
        </authorList>
    </citation>
    <scope>NUCLEOTIDE SEQUENCE [LARGE SCALE GENOMIC DNA]</scope>
    <source>
        <strain evidence="8">mPRGC8</strain>
    </source>
</reference>
<dbReference type="GO" id="GO:0009164">
    <property type="term" value="P:nucleoside catabolic process"/>
    <property type="evidence" value="ECO:0007669"/>
    <property type="project" value="InterPro"/>
</dbReference>
<dbReference type="NCBIfam" id="TIGR01704">
    <property type="entry name" value="MTA_SAH-Nsdase"/>
    <property type="match status" value="1"/>
</dbReference>
<dbReference type="GO" id="GO:0005829">
    <property type="term" value="C:cytosol"/>
    <property type="evidence" value="ECO:0007669"/>
    <property type="project" value="TreeGrafter"/>
</dbReference>
<keyword evidence="3" id="KW-0028">Amino-acid biosynthesis</keyword>
<comment type="caution">
    <text evidence="7">The sequence shown here is derived from an EMBL/GenBank/DDBJ whole genome shotgun (WGS) entry which is preliminary data.</text>
</comment>
<dbReference type="GO" id="GO:0008930">
    <property type="term" value="F:methylthioadenosine nucleosidase activity"/>
    <property type="evidence" value="ECO:0007669"/>
    <property type="project" value="InterPro"/>
</dbReference>
<gene>
    <name evidence="7" type="primary">mtnN</name>
    <name evidence="7" type="ORF">FZ041_02145</name>
</gene>
<dbReference type="GO" id="GO:0019509">
    <property type="term" value="P:L-methionine salvage from methylthioadenosine"/>
    <property type="evidence" value="ECO:0007669"/>
    <property type="project" value="UniProtKB-UniPathway"/>
</dbReference>
<dbReference type="InterPro" id="IPR035994">
    <property type="entry name" value="Nucleoside_phosphorylase_sf"/>
</dbReference>
<dbReference type="SUPFAM" id="SSF53167">
    <property type="entry name" value="Purine and uridine phosphorylases"/>
    <property type="match status" value="1"/>
</dbReference>
<accession>A0A5D6WTB2</accession>
<keyword evidence="4 7" id="KW-0378">Hydrolase</keyword>
<dbReference type="GO" id="GO:0019284">
    <property type="term" value="P:L-methionine salvage from S-adenosylmethionine"/>
    <property type="evidence" value="ECO:0007669"/>
    <property type="project" value="TreeGrafter"/>
</dbReference>
<dbReference type="InterPro" id="IPR000845">
    <property type="entry name" value="Nucleoside_phosphorylase_d"/>
</dbReference>
<dbReference type="PANTHER" id="PTHR46832:SF1">
    <property type="entry name" value="5'-METHYLTHIOADENOSINE_S-ADENOSYLHOMOCYSTEINE NUCLEOSIDASE"/>
    <property type="match status" value="1"/>
</dbReference>
<sequence length="255" mass="28212">MDKRIMIEGAMDLETKFLLDALKQTQEHLLGTWRFVEGWYKEVPLVVAVTAVGAANAAAATALGIEKFKPAAVISQGTAGGHDPALGAYDIVLGKQSFDASSYRTAQEDRADWQHMELMGAYAYEPDSGEFVPQAVYYPGDEVLLAAAHKAAAGYSRGRVMDGCIASCNTWNRQKERLQYLHDTFGSSCEEMEVHSAAHVCRQYEIPFLGIRMISNSEFREEDFQPETAQVCQEFVLSVAQEIYRSYDCAGQLGN</sequence>
<name>A0A5D6WTB2_9FIRM</name>
<comment type="pathway">
    <text evidence="1">Amino-acid biosynthesis; L-methionine biosynthesis via salvage pathway; S-methyl-5-thio-alpha-D-ribose 1-phosphate from S-methyl-5'-thioadenosine (hydrolase route): step 1/2.</text>
</comment>
<dbReference type="EMBL" id="VTOZ01000003">
    <property type="protein sequence ID" value="TYZ30495.1"/>
    <property type="molecule type" value="Genomic_DNA"/>
</dbReference>
<dbReference type="Pfam" id="PF01048">
    <property type="entry name" value="PNP_UDP_1"/>
    <property type="match status" value="1"/>
</dbReference>
<keyword evidence="8" id="KW-1185">Reference proteome</keyword>
<evidence type="ECO:0000259" key="6">
    <source>
        <dbReference type="Pfam" id="PF01048"/>
    </source>
</evidence>
<keyword evidence="7" id="KW-0326">Glycosidase</keyword>
<evidence type="ECO:0000256" key="3">
    <source>
        <dbReference type="ARBA" id="ARBA00022605"/>
    </source>
</evidence>